<organism evidence="1 2">
    <name type="scientific">Pseudaquabacterium pictum</name>
    <dbReference type="NCBI Taxonomy" id="2315236"/>
    <lineage>
        <taxon>Bacteria</taxon>
        <taxon>Pseudomonadati</taxon>
        <taxon>Pseudomonadota</taxon>
        <taxon>Betaproteobacteria</taxon>
        <taxon>Burkholderiales</taxon>
        <taxon>Sphaerotilaceae</taxon>
        <taxon>Pseudaquabacterium</taxon>
    </lineage>
</organism>
<dbReference type="EMBL" id="BJCL01000016">
    <property type="protein sequence ID" value="GCL65443.1"/>
    <property type="molecule type" value="Genomic_DNA"/>
</dbReference>
<evidence type="ECO:0000313" key="2">
    <source>
        <dbReference type="Proteomes" id="UP000301751"/>
    </source>
</evidence>
<dbReference type="PANTHER" id="PTHR48098:SF6">
    <property type="entry name" value="FERRI-BACILLIBACTIN ESTERASE BESA"/>
    <property type="match status" value="1"/>
</dbReference>
<dbReference type="InterPro" id="IPR000801">
    <property type="entry name" value="Esterase-like"/>
</dbReference>
<dbReference type="Pfam" id="PF00756">
    <property type="entry name" value="Esterase"/>
    <property type="match status" value="1"/>
</dbReference>
<comment type="caution">
    <text evidence="1">The sequence shown here is derived from an EMBL/GenBank/DDBJ whole genome shotgun (WGS) entry which is preliminary data.</text>
</comment>
<dbReference type="AlphaFoldDB" id="A0A480AVT6"/>
<protein>
    <submittedName>
        <fullName evidence="1">Esterase</fullName>
    </submittedName>
</protein>
<dbReference type="RefSeq" id="WP_162520884.1">
    <property type="nucleotide sequence ID" value="NZ_BJCL01000016.1"/>
</dbReference>
<dbReference type="SUPFAM" id="SSF53474">
    <property type="entry name" value="alpha/beta-Hydrolases"/>
    <property type="match status" value="1"/>
</dbReference>
<reference evidence="2" key="1">
    <citation type="submission" date="2019-03" db="EMBL/GenBank/DDBJ databases">
        <title>Aquabacterium pictum sp.nov., the first bacteriochlorophyll a-containing freshwater bacterium in the genus Aquabacterium of the class Betaproteobacteria.</title>
        <authorList>
            <person name="Hirose S."/>
            <person name="Tank M."/>
            <person name="Hara E."/>
            <person name="Tamaki H."/>
            <person name="Takaichi S."/>
            <person name="Haruta S."/>
            <person name="Hanada S."/>
        </authorList>
    </citation>
    <scope>NUCLEOTIDE SEQUENCE [LARGE SCALE GENOMIC DNA]</scope>
    <source>
        <strain evidence="2">W35</strain>
    </source>
</reference>
<proteinExistence type="predicted"/>
<dbReference type="PANTHER" id="PTHR48098">
    <property type="entry name" value="ENTEROCHELIN ESTERASE-RELATED"/>
    <property type="match status" value="1"/>
</dbReference>
<keyword evidence="2" id="KW-1185">Reference proteome</keyword>
<gene>
    <name evidence="1" type="ORF">AQPW35_45240</name>
</gene>
<dbReference type="Gene3D" id="3.40.50.1820">
    <property type="entry name" value="alpha/beta hydrolase"/>
    <property type="match status" value="1"/>
</dbReference>
<accession>A0A480AVT6</accession>
<sequence length="308" mass="32546">MSLAAAGLPPALLGGCAAPGAAETGPAGGGRFVTTPAFASAHAAPRRVTVWLPPGYDSGTGRHRVLYMHDGQNLFDPADAHGGQTWGVVPALLALRAAGRVAPTIVVGVWNTPLRRQEYGPAAPLAGLPAAWRDAVYGGPALSDGYLRFLVDELKPHIDATYRTLPGAAHTRVMGSSMGGLISLYALVQHPGVFGAAGCVSTHWPLSTQPAWITPPGDPRAAQAQQALRDWLAERLPAPGAHRLYFDHGTVNLDALYPPLQAQVDAVLAARGWQRGLHFTSRQFDGGDHNEAAWRARVRLPLEFLLSA</sequence>
<dbReference type="Proteomes" id="UP000301751">
    <property type="component" value="Unassembled WGS sequence"/>
</dbReference>
<name>A0A480AVT6_9BURK</name>
<dbReference type="InterPro" id="IPR050583">
    <property type="entry name" value="Mycobacterial_A85_antigen"/>
</dbReference>
<dbReference type="InterPro" id="IPR029058">
    <property type="entry name" value="AB_hydrolase_fold"/>
</dbReference>
<evidence type="ECO:0000313" key="1">
    <source>
        <dbReference type="EMBL" id="GCL65443.1"/>
    </source>
</evidence>